<dbReference type="OrthoDB" id="9805770at2"/>
<organism evidence="1 2">
    <name type="scientific">Mycolicibacterium insubricum</name>
    <dbReference type="NCBI Taxonomy" id="444597"/>
    <lineage>
        <taxon>Bacteria</taxon>
        <taxon>Bacillati</taxon>
        <taxon>Actinomycetota</taxon>
        <taxon>Actinomycetes</taxon>
        <taxon>Mycobacteriales</taxon>
        <taxon>Mycobacteriaceae</taxon>
        <taxon>Mycolicibacterium</taxon>
    </lineage>
</organism>
<dbReference type="STRING" id="444597.BST26_18100"/>
<dbReference type="Proteomes" id="UP000192801">
    <property type="component" value="Unassembled WGS sequence"/>
</dbReference>
<dbReference type="SUPFAM" id="SSF51230">
    <property type="entry name" value="Single hybrid motif"/>
    <property type="match status" value="1"/>
</dbReference>
<dbReference type="InterPro" id="IPR000089">
    <property type="entry name" value="Biotin_lipoyl"/>
</dbReference>
<dbReference type="PROSITE" id="PS50968">
    <property type="entry name" value="BIOTINYL_LIPOYL"/>
    <property type="match status" value="1"/>
</dbReference>
<dbReference type="CDD" id="cd06849">
    <property type="entry name" value="lipoyl_domain"/>
    <property type="match status" value="1"/>
</dbReference>
<gene>
    <name evidence="1" type="ORF">BST26_18100</name>
</gene>
<dbReference type="PROSITE" id="PS00189">
    <property type="entry name" value="LIPOYL"/>
    <property type="match status" value="1"/>
</dbReference>
<dbReference type="AlphaFoldDB" id="A0A1X0D2B5"/>
<dbReference type="InterPro" id="IPR011053">
    <property type="entry name" value="Single_hybrid_motif"/>
</dbReference>
<dbReference type="Pfam" id="PF00364">
    <property type="entry name" value="Biotin_lipoyl"/>
    <property type="match status" value="1"/>
</dbReference>
<evidence type="ECO:0000313" key="2">
    <source>
        <dbReference type="Proteomes" id="UP000192801"/>
    </source>
</evidence>
<sequence>MDIKMPKLDVTMTEGSFLGWLVPDGAAVAEGEDLYSVGTDKVTVDIPAPCAGVLRYGDAVEDETYSVGTVLGALQT</sequence>
<dbReference type="EMBL" id="MVHS01000057">
    <property type="protein sequence ID" value="ORA65900.1"/>
    <property type="molecule type" value="Genomic_DNA"/>
</dbReference>
<reference evidence="1 2" key="1">
    <citation type="submission" date="2016-12" db="EMBL/GenBank/DDBJ databases">
        <title>The new phylogeny of genus Mycobacterium.</title>
        <authorList>
            <person name="Tortoli E."/>
            <person name="Trovato A."/>
            <person name="Cirillo D.M."/>
        </authorList>
    </citation>
    <scope>NUCLEOTIDE SEQUENCE [LARGE SCALE GENOMIC DNA]</scope>
    <source>
        <strain evidence="1 2">DSM 45130</strain>
    </source>
</reference>
<proteinExistence type="predicted"/>
<protein>
    <submittedName>
        <fullName evidence="1">Biotin-requiring enzyme family protein</fullName>
    </submittedName>
</protein>
<dbReference type="Gene3D" id="2.40.50.100">
    <property type="match status" value="1"/>
</dbReference>
<comment type="caution">
    <text evidence="1">The sequence shown here is derived from an EMBL/GenBank/DDBJ whole genome shotgun (WGS) entry which is preliminary data.</text>
</comment>
<keyword evidence="2" id="KW-1185">Reference proteome</keyword>
<evidence type="ECO:0000313" key="1">
    <source>
        <dbReference type="EMBL" id="ORA65900.1"/>
    </source>
</evidence>
<accession>A0A1X0D2B5</accession>
<dbReference type="InterPro" id="IPR003016">
    <property type="entry name" value="2-oxoA_DH_lipoyl-BS"/>
</dbReference>
<name>A0A1X0D2B5_9MYCO</name>